<evidence type="ECO:0000256" key="8">
    <source>
        <dbReference type="ARBA" id="ARBA00022771"/>
    </source>
</evidence>
<name>A0A1E3PIV5_9ASCO</name>
<keyword evidence="17" id="KW-1185">Reference proteome</keyword>
<evidence type="ECO:0000256" key="9">
    <source>
        <dbReference type="ARBA" id="ARBA00022786"/>
    </source>
</evidence>
<evidence type="ECO:0000256" key="1">
    <source>
        <dbReference type="ARBA" id="ARBA00004585"/>
    </source>
</evidence>
<dbReference type="AlphaFoldDB" id="A0A1E3PIV5"/>
<dbReference type="GO" id="GO:0016740">
    <property type="term" value="F:transferase activity"/>
    <property type="evidence" value="ECO:0007669"/>
    <property type="project" value="UniProtKB-KW"/>
</dbReference>
<comment type="similarity">
    <text evidence="3">Belongs to the pex2/pex10/pex12 family.</text>
</comment>
<keyword evidence="8" id="KW-0863">Zinc-finger</keyword>
<accession>A0A1E3PIV5</accession>
<keyword evidence="12" id="KW-1133">Transmembrane helix</keyword>
<evidence type="ECO:0000259" key="15">
    <source>
        <dbReference type="Pfam" id="PF04757"/>
    </source>
</evidence>
<dbReference type="PANTHER" id="PTHR23350:SF4">
    <property type="entry name" value="PEROXISOME BIOGENESIS FACTOR 2"/>
    <property type="match status" value="1"/>
</dbReference>
<keyword evidence="11" id="KW-0653">Protein transport</keyword>
<dbReference type="OrthoDB" id="1701437at2759"/>
<dbReference type="EMBL" id="KV454410">
    <property type="protein sequence ID" value="ODQ64872.1"/>
    <property type="molecule type" value="Genomic_DNA"/>
</dbReference>
<evidence type="ECO:0000256" key="2">
    <source>
        <dbReference type="ARBA" id="ARBA00004906"/>
    </source>
</evidence>
<keyword evidence="6" id="KW-0812">Transmembrane</keyword>
<gene>
    <name evidence="16" type="ORF">NADFUDRAFT_51473</name>
</gene>
<dbReference type="PANTHER" id="PTHR23350">
    <property type="entry name" value="PEROXISOME ASSEMBLY PROTEIN 10"/>
    <property type="match status" value="1"/>
</dbReference>
<evidence type="ECO:0000256" key="3">
    <source>
        <dbReference type="ARBA" id="ARBA00008704"/>
    </source>
</evidence>
<keyword evidence="4" id="KW-0813">Transport</keyword>
<keyword evidence="14" id="KW-0576">Peroxisome</keyword>
<evidence type="ECO:0000256" key="12">
    <source>
        <dbReference type="ARBA" id="ARBA00022989"/>
    </source>
</evidence>
<dbReference type="Proteomes" id="UP000095009">
    <property type="component" value="Unassembled WGS sequence"/>
</dbReference>
<keyword evidence="5" id="KW-0808">Transferase</keyword>
<protein>
    <recommendedName>
        <fullName evidence="15">Pex N-terminal domain-containing protein</fullName>
    </recommendedName>
</protein>
<dbReference type="STRING" id="857566.A0A1E3PIV5"/>
<keyword evidence="9" id="KW-0833">Ubl conjugation pathway</keyword>
<evidence type="ECO:0000256" key="10">
    <source>
        <dbReference type="ARBA" id="ARBA00022833"/>
    </source>
</evidence>
<feature type="domain" description="Pex N-terminal" evidence="15">
    <location>
        <begin position="41"/>
        <end position="267"/>
    </location>
</feature>
<dbReference type="Pfam" id="PF04757">
    <property type="entry name" value="Pex2_Pex12"/>
    <property type="match status" value="1"/>
</dbReference>
<organism evidence="16 17">
    <name type="scientific">Nadsonia fulvescens var. elongata DSM 6958</name>
    <dbReference type="NCBI Taxonomy" id="857566"/>
    <lineage>
        <taxon>Eukaryota</taxon>
        <taxon>Fungi</taxon>
        <taxon>Dikarya</taxon>
        <taxon>Ascomycota</taxon>
        <taxon>Saccharomycotina</taxon>
        <taxon>Dipodascomycetes</taxon>
        <taxon>Dipodascales</taxon>
        <taxon>Dipodascales incertae sedis</taxon>
        <taxon>Nadsonia</taxon>
    </lineage>
</organism>
<dbReference type="GO" id="GO:0016567">
    <property type="term" value="P:protein ubiquitination"/>
    <property type="evidence" value="ECO:0007669"/>
    <property type="project" value="UniProtKB-ARBA"/>
</dbReference>
<evidence type="ECO:0000256" key="5">
    <source>
        <dbReference type="ARBA" id="ARBA00022679"/>
    </source>
</evidence>
<comment type="subcellular location">
    <subcellularLocation>
        <location evidence="1">Peroxisome membrane</location>
        <topology evidence="1">Multi-pass membrane protein</topology>
    </subcellularLocation>
</comment>
<evidence type="ECO:0000256" key="7">
    <source>
        <dbReference type="ARBA" id="ARBA00022723"/>
    </source>
</evidence>
<dbReference type="InterPro" id="IPR006845">
    <property type="entry name" value="Pex_N"/>
</dbReference>
<keyword evidence="13" id="KW-0472">Membrane</keyword>
<keyword evidence="10" id="KW-0862">Zinc</keyword>
<dbReference type="GO" id="GO:0005778">
    <property type="term" value="C:peroxisomal membrane"/>
    <property type="evidence" value="ECO:0007669"/>
    <property type="project" value="UniProtKB-SubCell"/>
</dbReference>
<sequence length="399" mass="45210">MNEIAGQLNIIKRTLNRLSTPFSFTILSNNRVNQIDASLLDDEMFKLLRGQLSRAFQYAPRLIRIRDTYDAELSVLLKAILFKLTVWDNGTTYGGKLQNLKLSGSKSVREGSRRLGKLQARLLALGIVTVLGEYTWIKLHQYLQTKYEDLDMSRGYDDNNNENSLESRLARLRRWILWSESANRLYSLFSLLNYLVFLFNGQFSTILLRALKIRLTPVTRVTNGALGRNVSYEFQNRQLVWNTFTEFLLFILPLMNVTQVKRSLNRLVKSTGSKSGATKSKGELSFLPRSICAICYKNNSSRANTNNKANGTGAIGSSSSANNEITNPYQSVQCGCVYSYVCIMNEFIENDVPISADGSNTSNIGWTCLRCGESVRTLRKFGQVRRDKVVINHSVLIQE</sequence>
<keyword evidence="7" id="KW-0479">Metal-binding</keyword>
<evidence type="ECO:0000313" key="16">
    <source>
        <dbReference type="EMBL" id="ODQ64872.1"/>
    </source>
</evidence>
<comment type="pathway">
    <text evidence="2">Protein modification; protein ubiquitination.</text>
</comment>
<evidence type="ECO:0000256" key="4">
    <source>
        <dbReference type="ARBA" id="ARBA00022448"/>
    </source>
</evidence>
<evidence type="ECO:0000256" key="11">
    <source>
        <dbReference type="ARBA" id="ARBA00022927"/>
    </source>
</evidence>
<evidence type="ECO:0000313" key="17">
    <source>
        <dbReference type="Proteomes" id="UP000095009"/>
    </source>
</evidence>
<evidence type="ECO:0000256" key="6">
    <source>
        <dbReference type="ARBA" id="ARBA00022692"/>
    </source>
</evidence>
<evidence type="ECO:0000256" key="14">
    <source>
        <dbReference type="ARBA" id="ARBA00023140"/>
    </source>
</evidence>
<evidence type="ECO:0000256" key="13">
    <source>
        <dbReference type="ARBA" id="ARBA00023136"/>
    </source>
</evidence>
<proteinExistence type="inferred from homology"/>
<dbReference type="GO" id="GO:0016562">
    <property type="term" value="P:protein import into peroxisome matrix, receptor recycling"/>
    <property type="evidence" value="ECO:0007669"/>
    <property type="project" value="UniProtKB-ARBA"/>
</dbReference>
<dbReference type="InterPro" id="IPR025654">
    <property type="entry name" value="PEX2/10"/>
</dbReference>
<reference evidence="16 17" key="1">
    <citation type="journal article" date="2016" name="Proc. Natl. Acad. Sci. U.S.A.">
        <title>Comparative genomics of biotechnologically important yeasts.</title>
        <authorList>
            <person name="Riley R."/>
            <person name="Haridas S."/>
            <person name="Wolfe K.H."/>
            <person name="Lopes M.R."/>
            <person name="Hittinger C.T."/>
            <person name="Goeker M."/>
            <person name="Salamov A.A."/>
            <person name="Wisecaver J.H."/>
            <person name="Long T.M."/>
            <person name="Calvey C.H."/>
            <person name="Aerts A.L."/>
            <person name="Barry K.W."/>
            <person name="Choi C."/>
            <person name="Clum A."/>
            <person name="Coughlan A.Y."/>
            <person name="Deshpande S."/>
            <person name="Douglass A.P."/>
            <person name="Hanson S.J."/>
            <person name="Klenk H.-P."/>
            <person name="LaButti K.M."/>
            <person name="Lapidus A."/>
            <person name="Lindquist E.A."/>
            <person name="Lipzen A.M."/>
            <person name="Meier-Kolthoff J.P."/>
            <person name="Ohm R.A."/>
            <person name="Otillar R.P."/>
            <person name="Pangilinan J.L."/>
            <person name="Peng Y."/>
            <person name="Rokas A."/>
            <person name="Rosa C.A."/>
            <person name="Scheuner C."/>
            <person name="Sibirny A.A."/>
            <person name="Slot J.C."/>
            <person name="Stielow J.B."/>
            <person name="Sun H."/>
            <person name="Kurtzman C.P."/>
            <person name="Blackwell M."/>
            <person name="Grigoriev I.V."/>
            <person name="Jeffries T.W."/>
        </authorList>
    </citation>
    <scope>NUCLEOTIDE SEQUENCE [LARGE SCALE GENOMIC DNA]</scope>
    <source>
        <strain evidence="16 17">DSM 6958</strain>
    </source>
</reference>
<dbReference type="GO" id="GO:0008270">
    <property type="term" value="F:zinc ion binding"/>
    <property type="evidence" value="ECO:0007669"/>
    <property type="project" value="UniProtKB-KW"/>
</dbReference>